<gene>
    <name evidence="2" type="ORF">MKQ68_22965</name>
</gene>
<feature type="domain" description="Outer membrane protein beta-barrel" evidence="1">
    <location>
        <begin position="21"/>
        <end position="179"/>
    </location>
</feature>
<evidence type="ECO:0000313" key="3">
    <source>
        <dbReference type="Proteomes" id="UP001162741"/>
    </source>
</evidence>
<accession>A0ABY6IZX6</accession>
<dbReference type="InterPro" id="IPR025665">
    <property type="entry name" value="Beta-barrel_OMP_2"/>
</dbReference>
<keyword evidence="3" id="KW-1185">Reference proteome</keyword>
<dbReference type="Proteomes" id="UP001162741">
    <property type="component" value="Chromosome"/>
</dbReference>
<dbReference type="RefSeq" id="WP_264281110.1">
    <property type="nucleotide sequence ID" value="NZ_CP107006.1"/>
</dbReference>
<evidence type="ECO:0000259" key="1">
    <source>
        <dbReference type="Pfam" id="PF13568"/>
    </source>
</evidence>
<protein>
    <submittedName>
        <fullName evidence="2">PorT family protein</fullName>
    </submittedName>
</protein>
<name>A0ABY6IZX6_9BACT</name>
<dbReference type="Pfam" id="PF13568">
    <property type="entry name" value="OMP_b-brl_2"/>
    <property type="match status" value="1"/>
</dbReference>
<dbReference type="EMBL" id="CP107006">
    <property type="protein sequence ID" value="UYQ92946.1"/>
    <property type="molecule type" value="Genomic_DNA"/>
</dbReference>
<evidence type="ECO:0000313" key="2">
    <source>
        <dbReference type="EMBL" id="UYQ92946.1"/>
    </source>
</evidence>
<proteinExistence type="predicted"/>
<organism evidence="2 3">
    <name type="scientific">Chitinophaga horti</name>
    <dbReference type="NCBI Taxonomy" id="2920382"/>
    <lineage>
        <taxon>Bacteria</taxon>
        <taxon>Pseudomonadati</taxon>
        <taxon>Bacteroidota</taxon>
        <taxon>Chitinophagia</taxon>
        <taxon>Chitinophagales</taxon>
        <taxon>Chitinophagaceae</taxon>
        <taxon>Chitinophaga</taxon>
    </lineage>
</organism>
<reference evidence="2" key="1">
    <citation type="submission" date="2022-10" db="EMBL/GenBank/DDBJ databases">
        <title>Chitinophaga sp. nov., isolated from soil.</title>
        <authorList>
            <person name="Jeon C.O."/>
        </authorList>
    </citation>
    <scope>NUCLEOTIDE SEQUENCE</scope>
    <source>
        <strain evidence="2">R8</strain>
    </source>
</reference>
<sequence>MKKVLLSAAALFIAGLSFGQVKYGIVVGPNFSSMTSKLGGEKHTSDLKVGVRAGFTADIPLADDFYVQPSLLYANKGGKEDGEFFGLDYSYKTNLHYLNVPVNFLFKPEVGTGNMILGVGPYFAWALSGKSGDNDIEFGSDEMDHDLKRFDSGGNLQVGYELKNGLNFVLHAEMGFINLAPGGDSDNAARTNSFGVSVGYKFGR</sequence>